<evidence type="ECO:0000313" key="6">
    <source>
        <dbReference type="Proteomes" id="UP000194127"/>
    </source>
</evidence>
<dbReference type="PANTHER" id="PTHR43976">
    <property type="entry name" value="SHORT CHAIN DEHYDROGENASE"/>
    <property type="match status" value="1"/>
</dbReference>
<dbReference type="InterPro" id="IPR036291">
    <property type="entry name" value="NAD(P)-bd_dom_sf"/>
</dbReference>
<dbReference type="InterPro" id="IPR002347">
    <property type="entry name" value="SDR_fam"/>
</dbReference>
<accession>A0A1X6ND72</accession>
<gene>
    <name evidence="5" type="ORF">POSPLADRAFT_1133405</name>
</gene>
<dbReference type="SUPFAM" id="SSF51735">
    <property type="entry name" value="NAD(P)-binding Rossmann-fold domains"/>
    <property type="match status" value="1"/>
</dbReference>
<dbReference type="EMBL" id="KZ110592">
    <property type="protein sequence ID" value="OSX66589.1"/>
    <property type="molecule type" value="Genomic_DNA"/>
</dbReference>
<dbReference type="AlphaFoldDB" id="A0A1X6ND72"/>
<dbReference type="PRINTS" id="PR00081">
    <property type="entry name" value="GDHRDH"/>
</dbReference>
<evidence type="ECO:0000256" key="3">
    <source>
        <dbReference type="ARBA" id="ARBA00023002"/>
    </source>
</evidence>
<dbReference type="InterPro" id="IPR020904">
    <property type="entry name" value="Sc_DH/Rdtase_CS"/>
</dbReference>
<dbReference type="PRINTS" id="PR00080">
    <property type="entry name" value="SDRFAMILY"/>
</dbReference>
<evidence type="ECO:0000256" key="1">
    <source>
        <dbReference type="ARBA" id="ARBA00006484"/>
    </source>
</evidence>
<keyword evidence="2" id="KW-0521">NADP</keyword>
<dbReference type="GeneID" id="36329290"/>
<evidence type="ECO:0000313" key="5">
    <source>
        <dbReference type="EMBL" id="OSX66589.1"/>
    </source>
</evidence>
<organism evidence="5 6">
    <name type="scientific">Postia placenta MAD-698-R-SB12</name>
    <dbReference type="NCBI Taxonomy" id="670580"/>
    <lineage>
        <taxon>Eukaryota</taxon>
        <taxon>Fungi</taxon>
        <taxon>Dikarya</taxon>
        <taxon>Basidiomycota</taxon>
        <taxon>Agaricomycotina</taxon>
        <taxon>Agaricomycetes</taxon>
        <taxon>Polyporales</taxon>
        <taxon>Adustoporiaceae</taxon>
        <taxon>Rhodonia</taxon>
    </lineage>
</organism>
<keyword evidence="3" id="KW-0560">Oxidoreductase</keyword>
<dbReference type="OrthoDB" id="1274115at2759"/>
<name>A0A1X6ND72_9APHY</name>
<dbReference type="Proteomes" id="UP000194127">
    <property type="component" value="Unassembled WGS sequence"/>
</dbReference>
<dbReference type="RefSeq" id="XP_024343383.1">
    <property type="nucleotide sequence ID" value="XM_024484341.1"/>
</dbReference>
<reference evidence="5 6" key="1">
    <citation type="submission" date="2017-04" db="EMBL/GenBank/DDBJ databases">
        <title>Genome Sequence of the Model Brown-Rot Fungus Postia placenta SB12.</title>
        <authorList>
            <consortium name="DOE Joint Genome Institute"/>
            <person name="Gaskell J."/>
            <person name="Kersten P."/>
            <person name="Larrondo L.F."/>
            <person name="Canessa P."/>
            <person name="Martinez D."/>
            <person name="Hibbett D."/>
            <person name="Schmoll M."/>
            <person name="Kubicek C.P."/>
            <person name="Martinez A.T."/>
            <person name="Yadav J."/>
            <person name="Master E."/>
            <person name="Magnuson J.K."/>
            <person name="James T."/>
            <person name="Yaver D."/>
            <person name="Berka R."/>
            <person name="Labutti K."/>
            <person name="Lipzen A."/>
            <person name="Aerts A."/>
            <person name="Barry K."/>
            <person name="Henrissat B."/>
            <person name="Blanchette R."/>
            <person name="Grigoriev I."/>
            <person name="Cullen D."/>
        </authorList>
    </citation>
    <scope>NUCLEOTIDE SEQUENCE [LARGE SCALE GENOMIC DNA]</scope>
    <source>
        <strain evidence="5 6">MAD-698-R-SB12</strain>
    </source>
</reference>
<keyword evidence="6" id="KW-1185">Reference proteome</keyword>
<dbReference type="InterPro" id="IPR051911">
    <property type="entry name" value="SDR_oxidoreductase"/>
</dbReference>
<dbReference type="Gene3D" id="3.40.50.720">
    <property type="entry name" value="NAD(P)-binding Rossmann-like Domain"/>
    <property type="match status" value="1"/>
</dbReference>
<dbReference type="GO" id="GO:0016491">
    <property type="term" value="F:oxidoreductase activity"/>
    <property type="evidence" value="ECO:0007669"/>
    <property type="project" value="UniProtKB-KW"/>
</dbReference>
<evidence type="ECO:0000256" key="2">
    <source>
        <dbReference type="ARBA" id="ARBA00022857"/>
    </source>
</evidence>
<dbReference type="Pfam" id="PF00106">
    <property type="entry name" value="adh_short"/>
    <property type="match status" value="1"/>
</dbReference>
<evidence type="ECO:0000256" key="4">
    <source>
        <dbReference type="RuleBase" id="RU000363"/>
    </source>
</evidence>
<comment type="similarity">
    <text evidence="1 4">Belongs to the short-chain dehydrogenases/reductases (SDR) family.</text>
</comment>
<proteinExistence type="inferred from homology"/>
<dbReference type="PROSITE" id="PS00061">
    <property type="entry name" value="ADH_SHORT"/>
    <property type="match status" value="1"/>
</dbReference>
<dbReference type="STRING" id="670580.A0A1X6ND72"/>
<sequence>MSLPKIWFSSSSGFGRHMTELALQSGDIAIATLRSPAALADLASQYGPDKLLILRLDVSKPDEIRVAFAKAKEAFGRIDVVFNNAGSGLMSEVEGTPDDVARAMFEVNFWGAANVSQEAVRFFREINVPAGGRLLQVSSSGGVQGLPAIGYYCASKFAIEGLTEALADEIRPEWNIKVTLIELGGFMTNAGRSMVRSVPPPAYIDIERKIATARAYLTVNPRMPSDATKGAAAIYKMALTPDPPLRFVLGKDSLEKVKKKGENLIAAAEASAPFSEGLGLDLSVLSARR</sequence>
<dbReference type="PANTHER" id="PTHR43976:SF16">
    <property type="entry name" value="SHORT-CHAIN DEHYDROGENASE_REDUCTASE FAMILY PROTEIN"/>
    <property type="match status" value="1"/>
</dbReference>
<protein>
    <recommendedName>
        <fullName evidence="7">NAD(P)-binding protein</fullName>
    </recommendedName>
</protein>
<evidence type="ECO:0008006" key="7">
    <source>
        <dbReference type="Google" id="ProtNLM"/>
    </source>
</evidence>